<dbReference type="InterPro" id="IPR039417">
    <property type="entry name" value="Peptidase_C1A_papain-like"/>
</dbReference>
<dbReference type="InterPro" id="IPR038765">
    <property type="entry name" value="Papain-like_cys_pep_sf"/>
</dbReference>
<keyword evidence="6" id="KW-1185">Reference proteome</keyword>
<dbReference type="InterPro" id="IPR013128">
    <property type="entry name" value="Peptidase_C1A"/>
</dbReference>
<comment type="similarity">
    <text evidence="1">Belongs to the peptidase C1 family.</text>
</comment>
<sequence length="1038" mass="119434">MQIINQGDKYNPYAPFGDFLQGKLLKSSRTIDKTYDDFKEYLDDKQNLEKTFKEFKYEFNKSYESSEVDRQREQIFRDNMLRVYGHNLKALDGKYSYTLRVGVDADLTPDKFRQNHTRCPFALNRPIGHSKSHSTSVDSHTGDKSGYYTLIYGEGVLSHPCEATRMQLNDYYHTVLVVGYGYDKELDRHYWIVKNSWGDHLGEGGYIRLHRNATTKCPLFEISFQLPYNTGQFPGPTLTAFKEDWGDGGFIYMRKDAGNRCHVADHCVQRRGHYWYSSDEDNPYAPFGDFLQGKLLKSSRTIDKTYDDFKKYLDDKQNLEKTFNEFKNKFSKSYESSEVDRKKEQRFRDNMLRVYGHNLKALDGKYSYTLRVSGFADLTPQEFRQNHTNCTFVMNRPIAYYKSNSASVDSHTGDKSWSVDWRDQGGSCGSCTLFAMAALVESYWARSGHGVTTLSTQQMLDCYHNSSCQGKGICDRERESKRVATIGEVSVNYPESEDSLMSLVRDNGPAFVVVHTGIDWDIYGQGVLTHQCEAKRIQRNDYDHAVLVVGYRYDKELDRHYWILKNSWGDTWGEGGYIRLHRNTITKCPLFPFSYQLPYNTGQSPGPTLTALRLEHKLKYEQNLGFLIVNPLSSCWYSSDKQNHNKSTEGDISTNITDKDNPYAPFGDFLQGKLLKSPRTINKTRDDFKEYLDDKQNLEKTFNEFKNKFSKSYESSEVDRKKEQRFRDNMLRVYGHNLKALDGKYSYTLRVSEFADLTPEEFRKRHTNCTFVMNRPIAHYQSNSVSVDPHTRDKNSSFDWRDKGVIGPVQDQGSCRSCALFAMAALVESYWARSGHGVTALSPQQLLDCYPEASCKCGVKVGQYLSLLSYIQKNGLTSWENYPYTAEKGVCERESKPVATIGEPREDYFVSQNTLKSFVHDNGPAVVVVHVGIDWGIYAQGVLTHQCEAKRIEWNDYNHAVLVVGYGYDKELDRQYWIVKNSWGDAWGEGGYIRLPRNAPTKCPQFPVSFQLPYNTGQSRSPTLAALFVSIIIAIHSL</sequence>
<dbReference type="Pfam" id="PF00112">
    <property type="entry name" value="Peptidase_C1"/>
    <property type="match status" value="4"/>
</dbReference>
<dbReference type="Gene3D" id="3.90.70.10">
    <property type="entry name" value="Cysteine proteinases"/>
    <property type="match status" value="4"/>
</dbReference>
<protein>
    <submittedName>
        <fullName evidence="5">Uncharacterized protein</fullName>
    </submittedName>
</protein>
<dbReference type="SMART" id="SM00645">
    <property type="entry name" value="Pept_C1"/>
    <property type="match status" value="2"/>
</dbReference>
<dbReference type="InterPro" id="IPR013201">
    <property type="entry name" value="Prot_inhib_I29"/>
</dbReference>
<evidence type="ECO:0000313" key="5">
    <source>
        <dbReference type="EMBL" id="CAD7650058.1"/>
    </source>
</evidence>
<dbReference type="GO" id="GO:0008234">
    <property type="term" value="F:cysteine-type peptidase activity"/>
    <property type="evidence" value="ECO:0007669"/>
    <property type="project" value="InterPro"/>
</dbReference>
<dbReference type="PANTHER" id="PTHR12411">
    <property type="entry name" value="CYSTEINE PROTEASE FAMILY C1-RELATED"/>
    <property type="match status" value="1"/>
</dbReference>
<feature type="domain" description="Peptidase C1A papain C-terminal" evidence="3">
    <location>
        <begin position="794"/>
        <end position="1008"/>
    </location>
</feature>
<dbReference type="AlphaFoldDB" id="A0A7R9LYA4"/>
<feature type="domain" description="Peptidase C1A papain C-terminal" evidence="3">
    <location>
        <begin position="404"/>
        <end position="593"/>
    </location>
</feature>
<evidence type="ECO:0000259" key="4">
    <source>
        <dbReference type="SMART" id="SM00848"/>
    </source>
</evidence>
<organism evidence="5">
    <name type="scientific">Oppiella nova</name>
    <dbReference type="NCBI Taxonomy" id="334625"/>
    <lineage>
        <taxon>Eukaryota</taxon>
        <taxon>Metazoa</taxon>
        <taxon>Ecdysozoa</taxon>
        <taxon>Arthropoda</taxon>
        <taxon>Chelicerata</taxon>
        <taxon>Arachnida</taxon>
        <taxon>Acari</taxon>
        <taxon>Acariformes</taxon>
        <taxon>Sarcoptiformes</taxon>
        <taxon>Oribatida</taxon>
        <taxon>Brachypylina</taxon>
        <taxon>Oppioidea</taxon>
        <taxon>Oppiidae</taxon>
        <taxon>Oppiella</taxon>
    </lineage>
</organism>
<feature type="domain" description="Cathepsin propeptide inhibitor" evidence="4">
    <location>
        <begin position="52"/>
        <end position="112"/>
    </location>
</feature>
<feature type="coiled-coil region" evidence="2">
    <location>
        <begin position="681"/>
        <end position="708"/>
    </location>
</feature>
<dbReference type="InterPro" id="IPR025661">
    <property type="entry name" value="Pept_asp_AS"/>
</dbReference>
<keyword evidence="2" id="KW-0175">Coiled coil</keyword>
<evidence type="ECO:0000259" key="3">
    <source>
        <dbReference type="SMART" id="SM00645"/>
    </source>
</evidence>
<reference evidence="5" key="1">
    <citation type="submission" date="2020-11" db="EMBL/GenBank/DDBJ databases">
        <authorList>
            <person name="Tran Van P."/>
        </authorList>
    </citation>
    <scope>NUCLEOTIDE SEQUENCE</scope>
</reference>
<dbReference type="GO" id="GO:0006508">
    <property type="term" value="P:proteolysis"/>
    <property type="evidence" value="ECO:0007669"/>
    <property type="project" value="InterPro"/>
</dbReference>
<gene>
    <name evidence="5" type="ORF">ONB1V03_LOCUS7613</name>
</gene>
<feature type="domain" description="Cathepsin propeptide inhibitor" evidence="4">
    <location>
        <begin position="323"/>
        <end position="383"/>
    </location>
</feature>
<proteinExistence type="inferred from homology"/>
<dbReference type="EMBL" id="OC918763">
    <property type="protein sequence ID" value="CAD7650058.1"/>
    <property type="molecule type" value="Genomic_DNA"/>
</dbReference>
<dbReference type="EMBL" id="CAJPVJ010003938">
    <property type="protein sequence ID" value="CAG2168120.1"/>
    <property type="molecule type" value="Genomic_DNA"/>
</dbReference>
<dbReference type="InterPro" id="IPR000668">
    <property type="entry name" value="Peptidase_C1A_C"/>
</dbReference>
<evidence type="ECO:0000313" key="6">
    <source>
        <dbReference type="Proteomes" id="UP000728032"/>
    </source>
</evidence>
<name>A0A7R9LYA4_9ACAR</name>
<dbReference type="OrthoDB" id="190265at2759"/>
<dbReference type="PROSITE" id="PS00640">
    <property type="entry name" value="THIOL_PROTEASE_ASN"/>
    <property type="match status" value="2"/>
</dbReference>
<dbReference type="Gene3D" id="1.10.287.2250">
    <property type="match status" value="1"/>
</dbReference>
<accession>A0A7R9LYA4</accession>
<dbReference type="Proteomes" id="UP000728032">
    <property type="component" value="Unassembled WGS sequence"/>
</dbReference>
<dbReference type="Pfam" id="PF08246">
    <property type="entry name" value="Inhibitor_I29"/>
    <property type="match status" value="3"/>
</dbReference>
<evidence type="ECO:0000256" key="2">
    <source>
        <dbReference type="SAM" id="Coils"/>
    </source>
</evidence>
<dbReference type="SUPFAM" id="SSF54001">
    <property type="entry name" value="Cysteine proteinases"/>
    <property type="match status" value="3"/>
</dbReference>
<feature type="domain" description="Cathepsin propeptide inhibitor" evidence="4">
    <location>
        <begin position="702"/>
        <end position="762"/>
    </location>
</feature>
<evidence type="ECO:0000256" key="1">
    <source>
        <dbReference type="ARBA" id="ARBA00008455"/>
    </source>
</evidence>
<dbReference type="SMART" id="SM00848">
    <property type="entry name" value="Inhibitor_I29"/>
    <property type="match status" value="3"/>
</dbReference>
<dbReference type="CDD" id="cd02248">
    <property type="entry name" value="Peptidase_C1A"/>
    <property type="match status" value="2"/>
</dbReference>